<accession>A0A9Q2RYV2</accession>
<evidence type="ECO:0000313" key="3">
    <source>
        <dbReference type="Proteomes" id="UP000755667"/>
    </source>
</evidence>
<dbReference type="EMBL" id="JAFBXE010000002">
    <property type="protein sequence ID" value="MBM2411495.1"/>
    <property type="molecule type" value="Genomic_DNA"/>
</dbReference>
<name>A0A9Q2RYV2_9RHOB</name>
<evidence type="ECO:0000313" key="2">
    <source>
        <dbReference type="EMBL" id="MBM2416162.1"/>
    </source>
</evidence>
<dbReference type="Proteomes" id="UP000755667">
    <property type="component" value="Unassembled WGS sequence"/>
</dbReference>
<organism evidence="1 3">
    <name type="scientific">Marivita cryptomonadis</name>
    <dbReference type="NCBI Taxonomy" id="505252"/>
    <lineage>
        <taxon>Bacteria</taxon>
        <taxon>Pseudomonadati</taxon>
        <taxon>Pseudomonadota</taxon>
        <taxon>Alphaproteobacteria</taxon>
        <taxon>Rhodobacterales</taxon>
        <taxon>Roseobacteraceae</taxon>
        <taxon>Marivita</taxon>
    </lineage>
</organism>
<dbReference type="GeneID" id="62642106"/>
<comment type="caution">
    <text evidence="1">The sequence shown here is derived from an EMBL/GenBank/DDBJ whole genome shotgun (WGS) entry which is preliminary data.</text>
</comment>
<sequence>MKRLTSAAFGTVFLIAACTDSGTNHTPILDGPANAAFDADLAACRALARNQRQFDQETLGAAAMGAGAGAVLGDLDEDGDALGGAVAGALAGGIASAADVSERRKAIVIACLKGRGHPVVG</sequence>
<dbReference type="Proteomes" id="UP000809440">
    <property type="component" value="Unassembled WGS sequence"/>
</dbReference>
<dbReference type="PROSITE" id="PS51257">
    <property type="entry name" value="PROKAR_LIPOPROTEIN"/>
    <property type="match status" value="1"/>
</dbReference>
<dbReference type="AlphaFoldDB" id="A0A9Q2RYV2"/>
<gene>
    <name evidence="1" type="ORF">JQX41_04225</name>
    <name evidence="2" type="ORF">JQX48_04225</name>
</gene>
<reference evidence="1 4" key="1">
    <citation type="submission" date="2021-01" db="EMBL/GenBank/DDBJ databases">
        <title>Diatom-associated Roseobacters Show Island Model of Population Structure.</title>
        <authorList>
            <person name="Qu L."/>
            <person name="Feng X."/>
            <person name="Chen Y."/>
            <person name="Li L."/>
            <person name="Wang X."/>
            <person name="Hu Z."/>
            <person name="Wang H."/>
            <person name="Luo H."/>
        </authorList>
    </citation>
    <scope>NUCLEOTIDE SEQUENCE</scope>
    <source>
        <strain evidence="2 4">CC28-63</strain>
        <strain evidence="1">CC28-69</strain>
    </source>
</reference>
<proteinExistence type="predicted"/>
<dbReference type="RefSeq" id="WP_085631356.1">
    <property type="nucleotide sequence ID" value="NZ_JAFBWU010000002.1"/>
</dbReference>
<keyword evidence="4" id="KW-1185">Reference proteome</keyword>
<dbReference type="OrthoDB" id="7067979at2"/>
<dbReference type="EMBL" id="JAFBXF010000002">
    <property type="protein sequence ID" value="MBM2416162.1"/>
    <property type="molecule type" value="Genomic_DNA"/>
</dbReference>
<evidence type="ECO:0000313" key="4">
    <source>
        <dbReference type="Proteomes" id="UP000809440"/>
    </source>
</evidence>
<protein>
    <submittedName>
        <fullName evidence="1">Glycine zipper family protein</fullName>
    </submittedName>
</protein>
<evidence type="ECO:0000313" key="1">
    <source>
        <dbReference type="EMBL" id="MBM2411495.1"/>
    </source>
</evidence>